<sequence>MRSEVERWRQSGLSQKEFCKELGMKVGTFAYWVSRSKESEKKKGFIPLAPPAGSVELIEVSYPNGVRVKVPALDLKVLSQLIHLY</sequence>
<reference evidence="1 2" key="1">
    <citation type="submission" date="2018-04" db="EMBL/GenBank/DDBJ databases">
        <title>Pedobacter chongqingensis sp. nov., isolated from a rottenly hemp rope.</title>
        <authorList>
            <person name="Cai Y."/>
        </authorList>
    </citation>
    <scope>NUCLEOTIDE SEQUENCE [LARGE SCALE GENOMIC DNA]</scope>
    <source>
        <strain evidence="1 2">FJ4-8</strain>
    </source>
</reference>
<dbReference type="Proteomes" id="UP000245647">
    <property type="component" value="Unassembled WGS sequence"/>
</dbReference>
<accession>A0A2U2PGZ8</accession>
<evidence type="ECO:0000313" key="1">
    <source>
        <dbReference type="EMBL" id="PWG80695.1"/>
    </source>
</evidence>
<name>A0A2U2PGZ8_9SPHI</name>
<dbReference type="EMBL" id="QEAS01000008">
    <property type="protein sequence ID" value="PWG80695.1"/>
    <property type="molecule type" value="Genomic_DNA"/>
</dbReference>
<dbReference type="NCBIfam" id="NF047593">
    <property type="entry name" value="IS66_ISAeme5_TnpA"/>
    <property type="match status" value="1"/>
</dbReference>
<dbReference type="AlphaFoldDB" id="A0A2U2PGZ8"/>
<proteinExistence type="predicted"/>
<evidence type="ECO:0000313" key="2">
    <source>
        <dbReference type="Proteomes" id="UP000245647"/>
    </source>
</evidence>
<keyword evidence="2" id="KW-1185">Reference proteome</keyword>
<organism evidence="1 2">
    <name type="scientific">Pararcticibacter amylolyticus</name>
    <dbReference type="NCBI Taxonomy" id="2173175"/>
    <lineage>
        <taxon>Bacteria</taxon>
        <taxon>Pseudomonadati</taxon>
        <taxon>Bacteroidota</taxon>
        <taxon>Sphingobacteriia</taxon>
        <taxon>Sphingobacteriales</taxon>
        <taxon>Sphingobacteriaceae</taxon>
        <taxon>Pararcticibacter</taxon>
    </lineage>
</organism>
<protein>
    <recommendedName>
        <fullName evidence="3">IS66 family insertion sequence element accessory protein TnpB</fullName>
    </recommendedName>
</protein>
<dbReference type="OrthoDB" id="671208at2"/>
<evidence type="ECO:0008006" key="3">
    <source>
        <dbReference type="Google" id="ProtNLM"/>
    </source>
</evidence>
<comment type="caution">
    <text evidence="1">The sequence shown here is derived from an EMBL/GenBank/DDBJ whole genome shotgun (WGS) entry which is preliminary data.</text>
</comment>
<gene>
    <name evidence="1" type="ORF">DDR33_11615</name>
</gene>